<evidence type="ECO:0000313" key="2">
    <source>
        <dbReference type="EMBL" id="RTE66108.1"/>
    </source>
</evidence>
<proteinExistence type="predicted"/>
<reference evidence="2 3" key="1">
    <citation type="submission" date="2018-11" db="EMBL/GenBank/DDBJ databases">
        <title>The draft genome sequence of Amphritea opalescens ANRC-JH13T.</title>
        <authorList>
            <person name="Fang Z."/>
            <person name="Zhang Y."/>
            <person name="Han X."/>
        </authorList>
    </citation>
    <scope>NUCLEOTIDE SEQUENCE [LARGE SCALE GENOMIC DNA]</scope>
    <source>
        <strain evidence="2 3">ANRC-JH13</strain>
    </source>
</reference>
<evidence type="ECO:0000313" key="3">
    <source>
        <dbReference type="Proteomes" id="UP000283087"/>
    </source>
</evidence>
<dbReference type="RefSeq" id="WP_126158181.1">
    <property type="nucleotide sequence ID" value="NZ_RQXW01000006.1"/>
</dbReference>
<accession>A0A430KRL6</accession>
<dbReference type="GO" id="GO:0003677">
    <property type="term" value="F:DNA binding"/>
    <property type="evidence" value="ECO:0007669"/>
    <property type="project" value="InterPro"/>
</dbReference>
<dbReference type="AlphaFoldDB" id="A0A430KRL6"/>
<evidence type="ECO:0000259" key="1">
    <source>
        <dbReference type="PROSITE" id="PS50943"/>
    </source>
</evidence>
<dbReference type="InterPro" id="IPR001387">
    <property type="entry name" value="Cro/C1-type_HTH"/>
</dbReference>
<feature type="domain" description="HTH cro/C1-type" evidence="1">
    <location>
        <begin position="28"/>
        <end position="73"/>
    </location>
</feature>
<dbReference type="EMBL" id="RQXW01000006">
    <property type="protein sequence ID" value="RTE66108.1"/>
    <property type="molecule type" value="Genomic_DNA"/>
</dbReference>
<name>A0A430KRL6_9GAMM</name>
<dbReference type="Gene3D" id="1.10.260.40">
    <property type="entry name" value="lambda repressor-like DNA-binding domains"/>
    <property type="match status" value="1"/>
</dbReference>
<dbReference type="Proteomes" id="UP000283087">
    <property type="component" value="Unassembled WGS sequence"/>
</dbReference>
<gene>
    <name evidence="2" type="ORF">EH243_08285</name>
</gene>
<dbReference type="CDD" id="cd00093">
    <property type="entry name" value="HTH_XRE"/>
    <property type="match status" value="1"/>
</dbReference>
<dbReference type="SUPFAM" id="SSF47413">
    <property type="entry name" value="lambda repressor-like DNA-binding domains"/>
    <property type="match status" value="1"/>
</dbReference>
<protein>
    <submittedName>
        <fullName evidence="2">XRE family transcriptional regulator</fullName>
    </submittedName>
</protein>
<dbReference type="PROSITE" id="PS50943">
    <property type="entry name" value="HTH_CROC1"/>
    <property type="match status" value="1"/>
</dbReference>
<organism evidence="2 3">
    <name type="scientific">Amphritea opalescens</name>
    <dbReference type="NCBI Taxonomy" id="2490544"/>
    <lineage>
        <taxon>Bacteria</taxon>
        <taxon>Pseudomonadati</taxon>
        <taxon>Pseudomonadota</taxon>
        <taxon>Gammaproteobacteria</taxon>
        <taxon>Oceanospirillales</taxon>
        <taxon>Oceanospirillaceae</taxon>
        <taxon>Amphritea</taxon>
    </lineage>
</organism>
<dbReference type="InterPro" id="IPR010982">
    <property type="entry name" value="Lambda_DNA-bd_dom_sf"/>
</dbReference>
<keyword evidence="3" id="KW-1185">Reference proteome</keyword>
<comment type="caution">
    <text evidence="2">The sequence shown here is derived from an EMBL/GenBank/DDBJ whole genome shotgun (WGS) entry which is preliminary data.</text>
</comment>
<sequence length="96" mass="11139">MKSKQESYFKDTPLTRFLTKAINESHKSQVTIAEEAGFSSINMISMIKSGRTNLPISRIDHLSEALDIEPTQLFELALQQYFPEVWSLITKYYTYK</sequence>
<dbReference type="OrthoDB" id="7859023at2"/>